<evidence type="ECO:0000313" key="1">
    <source>
        <dbReference type="EMBL" id="PRY84084.1"/>
    </source>
</evidence>
<sequence>MMSIFGLALLLLLSPCKVKNYIQSELGVPQTSSLNKSQTAISDSDCQLIDISESANITENLNVSPPFFLSQGTFHVNHTFNLLSKSTEFRIPENGPISLVPLYILFQNLKVYL</sequence>
<name>A0A2T0WC44_9BACT</name>
<accession>A0A2T0WC44</accession>
<dbReference type="EMBL" id="PVTR01000023">
    <property type="protein sequence ID" value="PRY84084.1"/>
    <property type="molecule type" value="Genomic_DNA"/>
</dbReference>
<keyword evidence="2" id="KW-1185">Reference proteome</keyword>
<gene>
    <name evidence="1" type="ORF">CLW00_12322</name>
</gene>
<protein>
    <submittedName>
        <fullName evidence="1">Uncharacterized protein</fullName>
    </submittedName>
</protein>
<dbReference type="RefSeq" id="WP_106135619.1">
    <property type="nucleotide sequence ID" value="NZ_PVTR01000023.1"/>
</dbReference>
<dbReference type="OrthoDB" id="1442510at2"/>
<reference evidence="1 2" key="1">
    <citation type="submission" date="2018-03" db="EMBL/GenBank/DDBJ databases">
        <title>Genomic Encyclopedia of Archaeal and Bacterial Type Strains, Phase II (KMG-II): from individual species to whole genera.</title>
        <authorList>
            <person name="Goeker M."/>
        </authorList>
    </citation>
    <scope>NUCLEOTIDE SEQUENCE [LARGE SCALE GENOMIC DNA]</scope>
    <source>
        <strain evidence="1 2">DSM 27929</strain>
    </source>
</reference>
<comment type="caution">
    <text evidence="1">The sequence shown here is derived from an EMBL/GenBank/DDBJ whole genome shotgun (WGS) entry which is preliminary data.</text>
</comment>
<dbReference type="AlphaFoldDB" id="A0A2T0WC44"/>
<proteinExistence type="predicted"/>
<evidence type="ECO:0000313" key="2">
    <source>
        <dbReference type="Proteomes" id="UP000238157"/>
    </source>
</evidence>
<dbReference type="Proteomes" id="UP000238157">
    <property type="component" value="Unassembled WGS sequence"/>
</dbReference>
<organism evidence="1 2">
    <name type="scientific">Mongoliibacter ruber</name>
    <dbReference type="NCBI Taxonomy" id="1750599"/>
    <lineage>
        <taxon>Bacteria</taxon>
        <taxon>Pseudomonadati</taxon>
        <taxon>Bacteroidota</taxon>
        <taxon>Cytophagia</taxon>
        <taxon>Cytophagales</taxon>
        <taxon>Cyclobacteriaceae</taxon>
        <taxon>Mongoliibacter</taxon>
    </lineage>
</organism>